<dbReference type="OrthoDB" id="7478375at2"/>
<evidence type="ECO:0000313" key="1">
    <source>
        <dbReference type="EMBL" id="TPG56371.1"/>
    </source>
</evidence>
<dbReference type="InterPro" id="IPR036390">
    <property type="entry name" value="WH_DNA-bd_sf"/>
</dbReference>
<sequence length="101" mass="10899">MSDVYPHTPGHRGVDTSISAARSIDIATSHLQRIALRAIRAAGARGLTTHELADIVRIHRDALQPRTTELRQRGLIRDSGGRRQNVTGKNAIVWVATGGAS</sequence>
<dbReference type="Proteomes" id="UP000319931">
    <property type="component" value="Unassembled WGS sequence"/>
</dbReference>
<comment type="caution">
    <text evidence="1">The sequence shown here is derived from an EMBL/GenBank/DDBJ whole genome shotgun (WGS) entry which is preliminary data.</text>
</comment>
<dbReference type="EMBL" id="RCZC01000001">
    <property type="protein sequence ID" value="TPG56371.1"/>
    <property type="molecule type" value="Genomic_DNA"/>
</dbReference>
<evidence type="ECO:0000313" key="2">
    <source>
        <dbReference type="Proteomes" id="UP000319931"/>
    </source>
</evidence>
<dbReference type="RefSeq" id="WP_140847393.1">
    <property type="nucleotide sequence ID" value="NZ_RCZC01000001.1"/>
</dbReference>
<proteinExistence type="predicted"/>
<protein>
    <recommendedName>
        <fullName evidence="3">MarR family transcriptional regulator</fullName>
    </recommendedName>
</protein>
<dbReference type="AlphaFoldDB" id="A0A502G470"/>
<evidence type="ECO:0008006" key="3">
    <source>
        <dbReference type="Google" id="ProtNLM"/>
    </source>
</evidence>
<name>A0A502G470_9SPHN</name>
<dbReference type="SUPFAM" id="SSF46785">
    <property type="entry name" value="Winged helix' DNA-binding domain"/>
    <property type="match status" value="1"/>
</dbReference>
<organism evidence="1 2">
    <name type="scientific">Sphingomonas glacialis</name>
    <dbReference type="NCBI Taxonomy" id="658225"/>
    <lineage>
        <taxon>Bacteria</taxon>
        <taxon>Pseudomonadati</taxon>
        <taxon>Pseudomonadota</taxon>
        <taxon>Alphaproteobacteria</taxon>
        <taxon>Sphingomonadales</taxon>
        <taxon>Sphingomonadaceae</taxon>
        <taxon>Sphingomonas</taxon>
    </lineage>
</organism>
<reference evidence="1 2" key="1">
    <citation type="journal article" date="2019" name="Environ. Microbiol.">
        <title>Species interactions and distinct microbial communities in high Arctic permafrost affected cryosols are associated with the CH4 and CO2 gas fluxes.</title>
        <authorList>
            <person name="Altshuler I."/>
            <person name="Hamel J."/>
            <person name="Turney S."/>
            <person name="Magnuson E."/>
            <person name="Levesque R."/>
            <person name="Greer C."/>
            <person name="Whyte L.G."/>
        </authorList>
    </citation>
    <scope>NUCLEOTIDE SEQUENCE [LARGE SCALE GENOMIC DNA]</scope>
    <source>
        <strain evidence="1 2">E6.1</strain>
    </source>
</reference>
<keyword evidence="2" id="KW-1185">Reference proteome</keyword>
<accession>A0A502G470</accession>
<gene>
    <name evidence="1" type="ORF">EAH76_02095</name>
</gene>